<evidence type="ECO:0000313" key="3">
    <source>
        <dbReference type="Proteomes" id="UP000070328"/>
    </source>
</evidence>
<organism evidence="2 3">
    <name type="scientific">Colletotrichum simmondsii</name>
    <dbReference type="NCBI Taxonomy" id="703756"/>
    <lineage>
        <taxon>Eukaryota</taxon>
        <taxon>Fungi</taxon>
        <taxon>Dikarya</taxon>
        <taxon>Ascomycota</taxon>
        <taxon>Pezizomycotina</taxon>
        <taxon>Sordariomycetes</taxon>
        <taxon>Hypocreomycetidae</taxon>
        <taxon>Glomerellales</taxon>
        <taxon>Glomerellaceae</taxon>
        <taxon>Colletotrichum</taxon>
        <taxon>Colletotrichum acutatum species complex</taxon>
    </lineage>
</organism>
<dbReference type="Proteomes" id="UP000070328">
    <property type="component" value="Unassembled WGS sequence"/>
</dbReference>
<name>A0A135S0B5_9PEZI</name>
<keyword evidence="3" id="KW-1185">Reference proteome</keyword>
<evidence type="ECO:0000256" key="1">
    <source>
        <dbReference type="SAM" id="MobiDB-lite"/>
    </source>
</evidence>
<accession>A0A135S0B5</accession>
<gene>
    <name evidence="2" type="ORF">CSIM01_01073</name>
</gene>
<evidence type="ECO:0000313" key="2">
    <source>
        <dbReference type="EMBL" id="KXH29345.1"/>
    </source>
</evidence>
<proteinExistence type="predicted"/>
<feature type="compositionally biased region" description="Basic and acidic residues" evidence="1">
    <location>
        <begin position="232"/>
        <end position="245"/>
    </location>
</feature>
<comment type="caution">
    <text evidence="2">The sequence shown here is derived from an EMBL/GenBank/DDBJ whole genome shotgun (WGS) entry which is preliminary data.</text>
</comment>
<feature type="compositionally biased region" description="Polar residues" evidence="1">
    <location>
        <begin position="246"/>
        <end position="257"/>
    </location>
</feature>
<feature type="region of interest" description="Disordered" evidence="1">
    <location>
        <begin position="232"/>
        <end position="257"/>
    </location>
</feature>
<sequence>MMDKADSTIKGSIVSTLAELGYWPFANIFAPARPTYSTGSLPHSGIIHKAISVRNTISQLGLGFARTSAFAAHLDHETPFCGFGRKIFHAYQASPSQDAHTLGGEYIQEASPPKSTVSADSSLVSHQSMISGCTYAERTDSEYAGKSDIFEYEDGLDCEAFDNTDFLWEETNYIGVKGLLEYLKDDIIQQIHYDMHSQADDIASQPILIEGNSEHHTITRLNIQAYNDEVYGDRPGDVNKDDHQAPTHSITRQNLFH</sequence>
<dbReference type="EMBL" id="JFBX01000757">
    <property type="protein sequence ID" value="KXH29345.1"/>
    <property type="molecule type" value="Genomic_DNA"/>
</dbReference>
<protein>
    <submittedName>
        <fullName evidence="2">Uncharacterized protein</fullName>
    </submittedName>
</protein>
<reference evidence="2 3" key="1">
    <citation type="submission" date="2014-02" db="EMBL/GenBank/DDBJ databases">
        <title>The genome sequence of Colletotrichum simmondsii CBS122122.</title>
        <authorList>
            <person name="Baroncelli R."/>
            <person name="Thon M.R."/>
        </authorList>
    </citation>
    <scope>NUCLEOTIDE SEQUENCE [LARGE SCALE GENOMIC DNA]</scope>
    <source>
        <strain evidence="2 3">CBS122122</strain>
    </source>
</reference>
<dbReference type="AlphaFoldDB" id="A0A135S0B5"/>